<dbReference type="InterPro" id="IPR001841">
    <property type="entry name" value="Znf_RING"/>
</dbReference>
<feature type="transmembrane region" description="Helical" evidence="7">
    <location>
        <begin position="54"/>
        <end position="75"/>
    </location>
</feature>
<dbReference type="GeneID" id="93646460"/>
<comment type="subcellular location">
    <subcellularLocation>
        <location evidence="1">Membrane</location>
        <topology evidence="1">Multi-pass membrane protein</topology>
    </subcellularLocation>
</comment>
<dbReference type="EMBL" id="LTDL01000014">
    <property type="protein sequence ID" value="OAG31635.1"/>
    <property type="molecule type" value="Genomic_DNA"/>
</dbReference>
<evidence type="ECO:0000313" key="9">
    <source>
        <dbReference type="EMBL" id="OAG31635.1"/>
    </source>
</evidence>
<feature type="domain" description="RING-type" evidence="8">
    <location>
        <begin position="216"/>
        <end position="259"/>
    </location>
</feature>
<evidence type="ECO:0000256" key="1">
    <source>
        <dbReference type="ARBA" id="ARBA00004141"/>
    </source>
</evidence>
<dbReference type="GO" id="GO:0061630">
    <property type="term" value="F:ubiquitin protein ligase activity"/>
    <property type="evidence" value="ECO:0007669"/>
    <property type="project" value="TreeGrafter"/>
</dbReference>
<evidence type="ECO:0000259" key="8">
    <source>
        <dbReference type="PROSITE" id="PS50089"/>
    </source>
</evidence>
<dbReference type="PANTHER" id="PTHR13407:SF0">
    <property type="entry name" value="FI05221P"/>
    <property type="match status" value="1"/>
</dbReference>
<keyword evidence="3" id="KW-0479">Metal-binding</keyword>
<dbReference type="OrthoDB" id="8062037at2759"/>
<reference evidence="9 10" key="1">
    <citation type="submission" date="2016-02" db="EMBL/GenBank/DDBJ databases">
        <title>Discovery of a natural microsporidian pathogen with a broad tissue tropism in Caenorhabditis elegans.</title>
        <authorList>
            <person name="Luallen R.J."/>
            <person name="Reinke A.W."/>
            <person name="Tong L."/>
            <person name="Botts M.R."/>
            <person name="Felix M.-A."/>
            <person name="Troemel E.R."/>
        </authorList>
    </citation>
    <scope>NUCLEOTIDE SEQUENCE [LARGE SCALE GENOMIC DNA]</scope>
    <source>
        <strain evidence="9 10">JUm2807</strain>
    </source>
</reference>
<dbReference type="GO" id="GO:0005789">
    <property type="term" value="C:endoplasmic reticulum membrane"/>
    <property type="evidence" value="ECO:0007669"/>
    <property type="project" value="TreeGrafter"/>
</dbReference>
<protein>
    <submittedName>
        <fullName evidence="9">RING finger protein 121</fullName>
    </submittedName>
</protein>
<feature type="transmembrane region" description="Helical" evidence="7">
    <location>
        <begin position="171"/>
        <end position="193"/>
    </location>
</feature>
<name>A0A177EI35_9MICR</name>
<keyword evidence="10" id="KW-1185">Reference proteome</keyword>
<dbReference type="AlphaFoldDB" id="A0A177EI35"/>
<dbReference type="Gene3D" id="3.30.40.10">
    <property type="entry name" value="Zinc/RING finger domain, C3HC4 (zinc finger)"/>
    <property type="match status" value="1"/>
</dbReference>
<evidence type="ECO:0000256" key="6">
    <source>
        <dbReference type="PROSITE-ProRule" id="PRU00175"/>
    </source>
</evidence>
<keyword evidence="6" id="KW-0863">Zinc-finger</keyword>
<dbReference type="VEuPathDB" id="MicrosporidiaDB:NEDG_00110"/>
<sequence length="305" mass="34201">MDHSGENGVDNQERTIVLSNVRKITRHSNVQKTEDGVLVQEILVVEVDGGEGNLLNSLMALCIVFVGVQICAFLWKRVHKKSFSVLSTLILLFFPLVTAVLSLSWVFVGAWAVVALGHMAAFGDIFLGRRPRMLTTNVYAIYRKIFRVSLALSGVGYFMVAYGFFRGVAMLYRKGVFLLMYVLYYTLVVRIGLDFVSYKASGTILPSKTAKKEGICPMCGEGEKAGNKMVHLSCKETIHEECLKNWKILGKKDTCPSCKEKVDLSFIPMNPWQRNEYVFTQFLDFASNLILAYAATQGVVFFLNI</sequence>
<proteinExistence type="predicted"/>
<evidence type="ECO:0000256" key="7">
    <source>
        <dbReference type="SAM" id="Phobius"/>
    </source>
</evidence>
<dbReference type="PANTHER" id="PTHR13407">
    <property type="entry name" value="RNF121 PROTEIN"/>
    <property type="match status" value="1"/>
</dbReference>
<dbReference type="InterPro" id="IPR040176">
    <property type="entry name" value="RNF121/RNF175"/>
</dbReference>
<feature type="transmembrane region" description="Helical" evidence="7">
    <location>
        <begin position="148"/>
        <end position="165"/>
    </location>
</feature>
<organism evidence="9 10">
    <name type="scientific">Nematocida displodere</name>
    <dbReference type="NCBI Taxonomy" id="1805483"/>
    <lineage>
        <taxon>Eukaryota</taxon>
        <taxon>Fungi</taxon>
        <taxon>Fungi incertae sedis</taxon>
        <taxon>Microsporidia</taxon>
        <taxon>Nematocida</taxon>
    </lineage>
</organism>
<dbReference type="RefSeq" id="XP_067545236.1">
    <property type="nucleotide sequence ID" value="XM_067687528.1"/>
</dbReference>
<gene>
    <name evidence="9" type="ORF">NEDG_00110</name>
</gene>
<evidence type="ECO:0000256" key="4">
    <source>
        <dbReference type="ARBA" id="ARBA00022989"/>
    </source>
</evidence>
<feature type="transmembrane region" description="Helical" evidence="7">
    <location>
        <begin position="82"/>
        <end position="101"/>
    </location>
</feature>
<dbReference type="GO" id="GO:0036503">
    <property type="term" value="P:ERAD pathway"/>
    <property type="evidence" value="ECO:0007669"/>
    <property type="project" value="TreeGrafter"/>
</dbReference>
<evidence type="ECO:0000256" key="5">
    <source>
        <dbReference type="ARBA" id="ARBA00023136"/>
    </source>
</evidence>
<comment type="caution">
    <text evidence="9">The sequence shown here is derived from an EMBL/GenBank/DDBJ whole genome shotgun (WGS) entry which is preliminary data.</text>
</comment>
<evidence type="ECO:0000313" key="10">
    <source>
        <dbReference type="Proteomes" id="UP000185944"/>
    </source>
</evidence>
<dbReference type="GO" id="GO:0000139">
    <property type="term" value="C:Golgi membrane"/>
    <property type="evidence" value="ECO:0007669"/>
    <property type="project" value="TreeGrafter"/>
</dbReference>
<dbReference type="GO" id="GO:0008270">
    <property type="term" value="F:zinc ion binding"/>
    <property type="evidence" value="ECO:0007669"/>
    <property type="project" value="UniProtKB-KW"/>
</dbReference>
<keyword evidence="5 7" id="KW-0472">Membrane</keyword>
<evidence type="ECO:0000256" key="2">
    <source>
        <dbReference type="ARBA" id="ARBA00022692"/>
    </source>
</evidence>
<keyword evidence="4 7" id="KW-1133">Transmembrane helix</keyword>
<feature type="transmembrane region" description="Helical" evidence="7">
    <location>
        <begin position="107"/>
        <end position="127"/>
    </location>
</feature>
<dbReference type="Pfam" id="PF13639">
    <property type="entry name" value="zf-RING_2"/>
    <property type="match status" value="1"/>
</dbReference>
<dbReference type="PROSITE" id="PS50089">
    <property type="entry name" value="ZF_RING_2"/>
    <property type="match status" value="1"/>
</dbReference>
<dbReference type="InterPro" id="IPR013083">
    <property type="entry name" value="Znf_RING/FYVE/PHD"/>
</dbReference>
<evidence type="ECO:0000256" key="3">
    <source>
        <dbReference type="ARBA" id="ARBA00022723"/>
    </source>
</evidence>
<accession>A0A177EI35</accession>
<dbReference type="Proteomes" id="UP000185944">
    <property type="component" value="Unassembled WGS sequence"/>
</dbReference>
<keyword evidence="2 7" id="KW-0812">Transmembrane</keyword>
<keyword evidence="6" id="KW-0862">Zinc</keyword>
<dbReference type="SUPFAM" id="SSF57850">
    <property type="entry name" value="RING/U-box"/>
    <property type="match status" value="1"/>
</dbReference>